<dbReference type="Gene3D" id="3.40.630.30">
    <property type="match status" value="1"/>
</dbReference>
<evidence type="ECO:0000313" key="3">
    <source>
        <dbReference type="EMBL" id="SHI83844.1"/>
    </source>
</evidence>
<proteinExistence type="predicted"/>
<accession>A0A1M6EEE7</accession>
<dbReference type="InterPro" id="IPR016181">
    <property type="entry name" value="Acyl_CoA_acyltransferase"/>
</dbReference>
<evidence type="ECO:0000313" key="4">
    <source>
        <dbReference type="Proteomes" id="UP000184225"/>
    </source>
</evidence>
<protein>
    <submittedName>
        <fullName evidence="3">Acetyltransferase (GNAT) family protein</fullName>
    </submittedName>
</protein>
<name>A0A1M6EEE7_9FLAO</name>
<dbReference type="RefSeq" id="WP_073150219.1">
    <property type="nucleotide sequence ID" value="NZ_FQYY01000005.1"/>
</dbReference>
<dbReference type="AlphaFoldDB" id="A0A1M6EEE7"/>
<dbReference type="OrthoDB" id="9803233at2"/>
<keyword evidence="1 3" id="KW-0808">Transferase</keyword>
<dbReference type="STRING" id="579105.SAMN04488096_10549"/>
<dbReference type="Proteomes" id="UP000184225">
    <property type="component" value="Unassembled WGS sequence"/>
</dbReference>
<keyword evidence="4" id="KW-1185">Reference proteome</keyword>
<gene>
    <name evidence="3" type="ORF">SAMN04488096_10549</name>
</gene>
<dbReference type="CDD" id="cd04301">
    <property type="entry name" value="NAT_SF"/>
    <property type="match status" value="1"/>
</dbReference>
<dbReference type="Pfam" id="PF00583">
    <property type="entry name" value="Acetyltransf_1"/>
    <property type="match status" value="1"/>
</dbReference>
<dbReference type="PANTHER" id="PTHR13947">
    <property type="entry name" value="GNAT FAMILY N-ACETYLTRANSFERASE"/>
    <property type="match status" value="1"/>
</dbReference>
<dbReference type="PANTHER" id="PTHR13947:SF37">
    <property type="entry name" value="LD18367P"/>
    <property type="match status" value="1"/>
</dbReference>
<dbReference type="SUPFAM" id="SSF55729">
    <property type="entry name" value="Acyl-CoA N-acyltransferases (Nat)"/>
    <property type="match status" value="1"/>
</dbReference>
<dbReference type="PROSITE" id="PS51186">
    <property type="entry name" value="GNAT"/>
    <property type="match status" value="1"/>
</dbReference>
<feature type="domain" description="N-acetyltransferase" evidence="2">
    <location>
        <begin position="4"/>
        <end position="150"/>
    </location>
</feature>
<dbReference type="EMBL" id="FQYY01000005">
    <property type="protein sequence ID" value="SHI83844.1"/>
    <property type="molecule type" value="Genomic_DNA"/>
</dbReference>
<dbReference type="InterPro" id="IPR050769">
    <property type="entry name" value="NAT_camello-type"/>
</dbReference>
<dbReference type="GO" id="GO:0008080">
    <property type="term" value="F:N-acetyltransferase activity"/>
    <property type="evidence" value="ECO:0007669"/>
    <property type="project" value="InterPro"/>
</dbReference>
<organism evidence="3 4">
    <name type="scientific">Mesonia phycicola</name>
    <dbReference type="NCBI Taxonomy" id="579105"/>
    <lineage>
        <taxon>Bacteria</taxon>
        <taxon>Pseudomonadati</taxon>
        <taxon>Bacteroidota</taxon>
        <taxon>Flavobacteriia</taxon>
        <taxon>Flavobacteriales</taxon>
        <taxon>Flavobacteriaceae</taxon>
        <taxon>Mesonia</taxon>
    </lineage>
</organism>
<sequence length="151" mass="17604">MVKVLYTDSKNKDFQKLVELLDNELAKIDGEEHAFYHQFNAIDHLNHVVVFYQNNIAVSCGAIKALDHETVEVKRMYTLQEYRGKGIATQVLLALEKWAKKLNYHKCRLETGVRQPDAIRLYQKNGYQIIENYGQYMGVENSKCFEKTLTK</sequence>
<dbReference type="InterPro" id="IPR000182">
    <property type="entry name" value="GNAT_dom"/>
</dbReference>
<evidence type="ECO:0000256" key="1">
    <source>
        <dbReference type="ARBA" id="ARBA00022679"/>
    </source>
</evidence>
<evidence type="ECO:0000259" key="2">
    <source>
        <dbReference type="PROSITE" id="PS51186"/>
    </source>
</evidence>
<reference evidence="3 4" key="1">
    <citation type="submission" date="2016-11" db="EMBL/GenBank/DDBJ databases">
        <authorList>
            <person name="Jaros S."/>
            <person name="Januszkiewicz K."/>
            <person name="Wedrychowicz H."/>
        </authorList>
    </citation>
    <scope>NUCLEOTIDE SEQUENCE [LARGE SCALE GENOMIC DNA]</scope>
    <source>
        <strain evidence="3 4">DSM 21425</strain>
    </source>
</reference>